<dbReference type="PROSITE" id="PS50001">
    <property type="entry name" value="SH2"/>
    <property type="match status" value="1"/>
</dbReference>
<dbReference type="AlphaFoldDB" id="A0A914BJC6"/>
<evidence type="ECO:0000256" key="3">
    <source>
        <dbReference type="ARBA" id="ARBA00022700"/>
    </source>
</evidence>
<protein>
    <recommendedName>
        <fullName evidence="12">Suppressor of cytokine signaling 5</fullName>
    </recommendedName>
</protein>
<feature type="region of interest" description="Disordered" evidence="7">
    <location>
        <begin position="1"/>
        <end position="25"/>
    </location>
</feature>
<dbReference type="Pfam" id="PF00017">
    <property type="entry name" value="SH2"/>
    <property type="match status" value="1"/>
</dbReference>
<keyword evidence="5 6" id="KW-0727">SH2 domain</keyword>
<dbReference type="InterPro" id="IPR001496">
    <property type="entry name" value="SOCS_box"/>
</dbReference>
<dbReference type="PROSITE" id="PS50225">
    <property type="entry name" value="SOCS"/>
    <property type="match status" value="1"/>
</dbReference>
<keyword evidence="11" id="KW-1185">Reference proteome</keyword>
<evidence type="ECO:0000259" key="8">
    <source>
        <dbReference type="PROSITE" id="PS50001"/>
    </source>
</evidence>
<dbReference type="Pfam" id="PF07525">
    <property type="entry name" value="SOCS_box"/>
    <property type="match status" value="1"/>
</dbReference>
<evidence type="ECO:0000313" key="11">
    <source>
        <dbReference type="Proteomes" id="UP000887568"/>
    </source>
</evidence>
<dbReference type="InterPro" id="IPR036860">
    <property type="entry name" value="SH2_dom_sf"/>
</dbReference>
<organism evidence="10 11">
    <name type="scientific">Patiria miniata</name>
    <name type="common">Bat star</name>
    <name type="synonym">Asterina miniata</name>
    <dbReference type="NCBI Taxonomy" id="46514"/>
    <lineage>
        <taxon>Eukaryota</taxon>
        <taxon>Metazoa</taxon>
        <taxon>Echinodermata</taxon>
        <taxon>Eleutherozoa</taxon>
        <taxon>Asterozoa</taxon>
        <taxon>Asteroidea</taxon>
        <taxon>Valvatacea</taxon>
        <taxon>Valvatida</taxon>
        <taxon>Asterinidae</taxon>
        <taxon>Patiria</taxon>
    </lineage>
</organism>
<dbReference type="SUPFAM" id="SSF55550">
    <property type="entry name" value="SH2 domain"/>
    <property type="match status" value="1"/>
</dbReference>
<dbReference type="Proteomes" id="UP000887568">
    <property type="component" value="Unplaced"/>
</dbReference>
<dbReference type="RefSeq" id="XP_038076209.1">
    <property type="nucleotide sequence ID" value="XM_038220281.1"/>
</dbReference>
<feature type="region of interest" description="Disordered" evidence="7">
    <location>
        <begin position="152"/>
        <end position="261"/>
    </location>
</feature>
<feature type="compositionally biased region" description="Basic residues" evidence="7">
    <location>
        <begin position="188"/>
        <end position="198"/>
    </location>
</feature>
<evidence type="ECO:0000313" key="10">
    <source>
        <dbReference type="EnsemblMetazoa" id="XP_038076209.1"/>
    </source>
</evidence>
<evidence type="ECO:0000259" key="9">
    <source>
        <dbReference type="PROSITE" id="PS50225"/>
    </source>
</evidence>
<dbReference type="GO" id="GO:0005942">
    <property type="term" value="C:phosphatidylinositol 3-kinase complex"/>
    <property type="evidence" value="ECO:0007669"/>
    <property type="project" value="TreeGrafter"/>
</dbReference>
<evidence type="ECO:0008006" key="12">
    <source>
        <dbReference type="Google" id="ProtNLM"/>
    </source>
</evidence>
<evidence type="ECO:0000256" key="7">
    <source>
        <dbReference type="SAM" id="MobiDB-lite"/>
    </source>
</evidence>
<evidence type="ECO:0000256" key="1">
    <source>
        <dbReference type="ARBA" id="ARBA00004906"/>
    </source>
</evidence>
<feature type="compositionally biased region" description="Basic and acidic residues" evidence="7">
    <location>
        <begin position="234"/>
        <end position="249"/>
    </location>
</feature>
<evidence type="ECO:0000256" key="6">
    <source>
        <dbReference type="PROSITE-ProRule" id="PRU00191"/>
    </source>
</evidence>
<accession>A0A914BJC6</accession>
<feature type="domain" description="SH2" evidence="8">
    <location>
        <begin position="437"/>
        <end position="532"/>
    </location>
</feature>
<dbReference type="OrthoDB" id="5979828at2759"/>
<dbReference type="InterPro" id="IPR036036">
    <property type="entry name" value="SOCS_box-like_dom_sf"/>
</dbReference>
<dbReference type="EnsemblMetazoa" id="XM_038220281.1">
    <property type="protein sequence ID" value="XP_038076209.1"/>
    <property type="gene ID" value="LOC119744379"/>
</dbReference>
<proteinExistence type="predicted"/>
<dbReference type="Gene3D" id="3.30.505.10">
    <property type="entry name" value="SH2 domain"/>
    <property type="match status" value="1"/>
</dbReference>
<dbReference type="InterPro" id="IPR000980">
    <property type="entry name" value="SH2"/>
</dbReference>
<keyword evidence="4" id="KW-0833">Ubl conjugation pathway</keyword>
<feature type="region of interest" description="Disordered" evidence="7">
    <location>
        <begin position="277"/>
        <end position="310"/>
    </location>
</feature>
<dbReference type="FunFam" id="3.30.505.10:FF:000028">
    <property type="entry name" value="Suppressor of cytokine signaling 5"/>
    <property type="match status" value="1"/>
</dbReference>
<dbReference type="SMART" id="SM00252">
    <property type="entry name" value="SH2"/>
    <property type="match status" value="1"/>
</dbReference>
<feature type="compositionally biased region" description="Basic residues" evidence="7">
    <location>
        <begin position="1"/>
        <end position="15"/>
    </location>
</feature>
<dbReference type="SUPFAM" id="SSF158235">
    <property type="entry name" value="SOCS box-like"/>
    <property type="match status" value="1"/>
</dbReference>
<dbReference type="PANTHER" id="PTHR10155:SF0">
    <property type="entry name" value="SUPPRESSOR OF CYTOKINE SIGNALING AT 36E, ISOFORM D"/>
    <property type="match status" value="1"/>
</dbReference>
<evidence type="ECO:0000256" key="2">
    <source>
        <dbReference type="ARBA" id="ARBA00022604"/>
    </source>
</evidence>
<dbReference type="GO" id="GO:0046935">
    <property type="term" value="F:1-phosphatidylinositol-3-kinase regulator activity"/>
    <property type="evidence" value="ECO:0007669"/>
    <property type="project" value="TreeGrafter"/>
</dbReference>
<feature type="domain" description="SOCS box" evidence="9">
    <location>
        <begin position="527"/>
        <end position="576"/>
    </location>
</feature>
<evidence type="ECO:0000256" key="4">
    <source>
        <dbReference type="ARBA" id="ARBA00022786"/>
    </source>
</evidence>
<reference evidence="10" key="1">
    <citation type="submission" date="2022-11" db="UniProtKB">
        <authorList>
            <consortium name="EnsemblMetazoa"/>
        </authorList>
    </citation>
    <scope>IDENTIFICATION</scope>
</reference>
<keyword evidence="2" id="KW-0341">Growth regulation</keyword>
<dbReference type="GO" id="GO:0009968">
    <property type="term" value="P:negative regulation of signal transduction"/>
    <property type="evidence" value="ECO:0007669"/>
    <property type="project" value="UniProtKB-KW"/>
</dbReference>
<dbReference type="SMART" id="SM00969">
    <property type="entry name" value="SOCS_box"/>
    <property type="match status" value="1"/>
</dbReference>
<dbReference type="GO" id="GO:0035556">
    <property type="term" value="P:intracellular signal transduction"/>
    <property type="evidence" value="ECO:0007669"/>
    <property type="project" value="InterPro"/>
</dbReference>
<name>A0A914BJC6_PATMI</name>
<comment type="pathway">
    <text evidence="1">Protein modification; protein ubiquitination.</text>
</comment>
<evidence type="ECO:0000256" key="5">
    <source>
        <dbReference type="ARBA" id="ARBA00022999"/>
    </source>
</evidence>
<dbReference type="PANTHER" id="PTHR10155">
    <property type="entry name" value="PHOSPHATIDYLINOSITOL 3-KINASE REGULATORY SUBUNIT"/>
    <property type="match status" value="1"/>
</dbReference>
<dbReference type="OMA" id="EYAREYH"/>
<sequence length="607" mass="68030">MATKKKGLHGAKRRSNSSPELHLQVDDRAALEDGLGQIRKKVDSVCSGEEGAKSLQGTLRRSECDSSVTCADASELVCKMSGLAAAATERDVEQPCSTCGQTASGRVAKTMEPAVRPKIRNFKSRMGKVKNSQEERRPPADRVIMTVDDNMDSVHSSSSEMEETGGLAPKQSKRQGFGRVASALVAKFRLKTHRHQRRGSTSDSDSSSSANEIKIESPRPRSKSFSGRIMRKFGSKDKAGIGRDSPRRDMTRRKAQSHASRIQSCIGVVFTGKAAAKQKGKASKNENDAQRPRRYTPVINLDEFNPDDYPIESEDDIQRVLREQEIRDGVDPPPGYQPHFFAEAETHPEPSTKVTDAEKPYHHTSKLTETPSWNGCSAVAAAATPVVQGPSHTTANIYDQYGSLTPEGNYIPRTVHTQIDYMHCLVPDQKSIMGSSFYWGKIDRFEADLLLENKPEGTFLLRDSAHDEFVFSVSFRRYGRTLHARIEQWKHKFSFDAHDPGVYSSHTICGLLKHYKDPNFCMFFEPMLTIPLPRPNPPSLQELARATICSHTTYDGITHMALPRTLKEYAREYHYKQRVRMRRFEVPEMPVVAEQRVGVITKTCISR</sequence>
<dbReference type="SMART" id="SM00253">
    <property type="entry name" value="SOCS"/>
    <property type="match status" value="1"/>
</dbReference>
<keyword evidence="3" id="KW-0734">Signal transduction inhibitor</keyword>
<dbReference type="GeneID" id="119744379"/>
<dbReference type="GO" id="GO:0046854">
    <property type="term" value="P:phosphatidylinositol phosphate biosynthetic process"/>
    <property type="evidence" value="ECO:0007669"/>
    <property type="project" value="TreeGrafter"/>
</dbReference>